<feature type="region of interest" description="Disordered" evidence="1">
    <location>
        <begin position="1"/>
        <end position="24"/>
    </location>
</feature>
<evidence type="ECO:0000313" key="2">
    <source>
        <dbReference type="EMBL" id="MCI95518.1"/>
    </source>
</evidence>
<protein>
    <submittedName>
        <fullName evidence="2">Uncharacterized protein</fullName>
    </submittedName>
</protein>
<organism evidence="2 3">
    <name type="scientific">Trifolium medium</name>
    <dbReference type="NCBI Taxonomy" id="97028"/>
    <lineage>
        <taxon>Eukaryota</taxon>
        <taxon>Viridiplantae</taxon>
        <taxon>Streptophyta</taxon>
        <taxon>Embryophyta</taxon>
        <taxon>Tracheophyta</taxon>
        <taxon>Spermatophyta</taxon>
        <taxon>Magnoliopsida</taxon>
        <taxon>eudicotyledons</taxon>
        <taxon>Gunneridae</taxon>
        <taxon>Pentapetalae</taxon>
        <taxon>rosids</taxon>
        <taxon>fabids</taxon>
        <taxon>Fabales</taxon>
        <taxon>Fabaceae</taxon>
        <taxon>Papilionoideae</taxon>
        <taxon>50 kb inversion clade</taxon>
        <taxon>NPAAA clade</taxon>
        <taxon>Hologalegina</taxon>
        <taxon>IRL clade</taxon>
        <taxon>Trifolieae</taxon>
        <taxon>Trifolium</taxon>
    </lineage>
</organism>
<evidence type="ECO:0000313" key="3">
    <source>
        <dbReference type="Proteomes" id="UP000265520"/>
    </source>
</evidence>
<dbReference type="Proteomes" id="UP000265520">
    <property type="component" value="Unassembled WGS sequence"/>
</dbReference>
<dbReference type="AlphaFoldDB" id="A0A392W4F5"/>
<name>A0A392W4F5_9FABA</name>
<reference evidence="2 3" key="1">
    <citation type="journal article" date="2018" name="Front. Plant Sci.">
        <title>Red Clover (Trifolium pratense) and Zigzag Clover (T. medium) - A Picture of Genomic Similarities and Differences.</title>
        <authorList>
            <person name="Dluhosova J."/>
            <person name="Istvanek J."/>
            <person name="Nedelnik J."/>
            <person name="Repkova J."/>
        </authorList>
    </citation>
    <scope>NUCLEOTIDE SEQUENCE [LARGE SCALE GENOMIC DNA]</scope>
    <source>
        <strain evidence="3">cv. 10/8</strain>
        <tissue evidence="2">Leaf</tissue>
    </source>
</reference>
<comment type="caution">
    <text evidence="2">The sequence shown here is derived from an EMBL/GenBank/DDBJ whole genome shotgun (WGS) entry which is preliminary data.</text>
</comment>
<proteinExistence type="predicted"/>
<accession>A0A392W4F5</accession>
<feature type="non-terminal residue" evidence="2">
    <location>
        <position position="1"/>
    </location>
</feature>
<evidence type="ECO:0000256" key="1">
    <source>
        <dbReference type="SAM" id="MobiDB-lite"/>
    </source>
</evidence>
<dbReference type="EMBL" id="LXQA011389159">
    <property type="protein sequence ID" value="MCI95518.1"/>
    <property type="molecule type" value="Genomic_DNA"/>
</dbReference>
<sequence>TSVSQPPSHNHRLSCSRSQQPPSRCSLGVRWCDKLRQSRDTTMVTDAGFVTSGESLCCPLR</sequence>
<keyword evidence="3" id="KW-1185">Reference proteome</keyword>